<evidence type="ECO:0000256" key="1">
    <source>
        <dbReference type="SAM" id="MobiDB-lite"/>
    </source>
</evidence>
<keyword evidence="3" id="KW-0732">Signal</keyword>
<evidence type="ECO:0000256" key="2">
    <source>
        <dbReference type="SAM" id="Phobius"/>
    </source>
</evidence>
<evidence type="ECO:0000313" key="4">
    <source>
        <dbReference type="EMBL" id="PJC92849.1"/>
    </source>
</evidence>
<evidence type="ECO:0000313" key="5">
    <source>
        <dbReference type="Proteomes" id="UP000232060"/>
    </source>
</evidence>
<protein>
    <recommendedName>
        <fullName evidence="6">Protein BatD</fullName>
    </recommendedName>
</protein>
<organism evidence="4 5">
    <name type="scientific">Aeromonas lusitana</name>
    <dbReference type="NCBI Taxonomy" id="931529"/>
    <lineage>
        <taxon>Bacteria</taxon>
        <taxon>Pseudomonadati</taxon>
        <taxon>Pseudomonadota</taxon>
        <taxon>Gammaproteobacteria</taxon>
        <taxon>Aeromonadales</taxon>
        <taxon>Aeromonadaceae</taxon>
        <taxon>Aeromonas</taxon>
    </lineage>
</organism>
<feature type="region of interest" description="Disordered" evidence="1">
    <location>
        <begin position="418"/>
        <end position="449"/>
    </location>
</feature>
<keyword evidence="2" id="KW-1133">Transmembrane helix</keyword>
<feature type="chain" id="PRO_5014999679" description="Protein BatD" evidence="3">
    <location>
        <begin position="19"/>
        <end position="449"/>
    </location>
</feature>
<name>A0A2M8H8F7_9GAMM</name>
<comment type="caution">
    <text evidence="4">The sequence shown here is derived from an EMBL/GenBank/DDBJ whole genome shotgun (WGS) entry which is preliminary data.</text>
</comment>
<dbReference type="OrthoDB" id="5293418at2"/>
<keyword evidence="2" id="KW-0812">Transmembrane</keyword>
<dbReference type="RefSeq" id="WP_100860206.1">
    <property type="nucleotide sequence ID" value="NZ_PGCP01000018.1"/>
</dbReference>
<evidence type="ECO:0000256" key="3">
    <source>
        <dbReference type="SAM" id="SignalP"/>
    </source>
</evidence>
<dbReference type="AlphaFoldDB" id="A0A2M8H8F7"/>
<feature type="signal peptide" evidence="3">
    <location>
        <begin position="1"/>
        <end position="18"/>
    </location>
</feature>
<keyword evidence="5" id="KW-1185">Reference proteome</keyword>
<dbReference type="InterPro" id="IPR025738">
    <property type="entry name" value="BatD"/>
</dbReference>
<dbReference type="PANTHER" id="PTHR40940">
    <property type="entry name" value="PROTEIN BATD-RELATED"/>
    <property type="match status" value="1"/>
</dbReference>
<evidence type="ECO:0008006" key="6">
    <source>
        <dbReference type="Google" id="ProtNLM"/>
    </source>
</evidence>
<feature type="transmembrane region" description="Helical" evidence="2">
    <location>
        <begin position="291"/>
        <end position="311"/>
    </location>
</feature>
<sequence length="449" mass="49275">MRILLTILWLCLSLPALAAEPDVRIQSRLVPADGVSVGGTLRLEVDLLVDTWFTAAPVLPPLSLAGAVVAPPSSEASHLTLQLDGKTFFGMRFTYRITPQLAQRFEIPALSFQLQPGQASGPVTLSSPAFSFDAKALPHGGKTPQLVANAVRFTQQIQGSHQPLRVGDSVTRHLRIEADGAQAMLLPVPDFAVVDGLKRYVQTPMVKALDDGRGTTTGGMREDVATYVVEQAGQYRLPAIELTWWDANSGQSQVVTVPDIDLTAEASSYQAPFSISEDLHVLGQQARITLAGHWLILTCAAALIIVLVWLVRTRLRGLWRRALQWREERRLARLNSPAYALRLARTQLRQHPMELGGLYLWVRRRTGRLAISPLFQGSTESVTQPVLAFFRLIYGTDQQPQGQDAANQIVASLDGVMTEQHRPTGQPHGLQPLNPGQGEPPPLHQTRKP</sequence>
<dbReference type="PANTHER" id="PTHR40940:SF1">
    <property type="entry name" value="PROTEIN BATD"/>
    <property type="match status" value="1"/>
</dbReference>
<reference evidence="4 5" key="1">
    <citation type="submission" date="2017-11" db="EMBL/GenBank/DDBJ databases">
        <title>Draft genome sequence of environmental isolate Aeromonas lusitania sp. nov. MDC 2473.</title>
        <authorList>
            <person name="Colston S.M."/>
            <person name="Navarro A."/>
            <person name="Martinez-Murcia A.J."/>
            <person name="Graf J."/>
        </authorList>
    </citation>
    <scope>NUCLEOTIDE SEQUENCE [LARGE SCALE GENOMIC DNA]</scope>
    <source>
        <strain evidence="4 5">MDC 2473</strain>
    </source>
</reference>
<keyword evidence="2" id="KW-0472">Membrane</keyword>
<accession>A0A2M8H8F7</accession>
<dbReference type="EMBL" id="PGCP01000018">
    <property type="protein sequence ID" value="PJC92849.1"/>
    <property type="molecule type" value="Genomic_DNA"/>
</dbReference>
<proteinExistence type="predicted"/>
<dbReference type="Proteomes" id="UP000232060">
    <property type="component" value="Unassembled WGS sequence"/>
</dbReference>
<gene>
    <name evidence="4" type="ORF">CUC44_12205</name>
</gene>